<protein>
    <submittedName>
        <fullName evidence="1">Nicotinate-nucleotide--dimethylbenzimidazole phosphoribosyltransferase</fullName>
    </submittedName>
</protein>
<accession>A0A7Y0XD55</accession>
<dbReference type="Pfam" id="PF02277">
    <property type="entry name" value="DBI_PRT"/>
    <property type="match status" value="1"/>
</dbReference>
<evidence type="ECO:0000313" key="2">
    <source>
        <dbReference type="Proteomes" id="UP000518904"/>
    </source>
</evidence>
<dbReference type="AlphaFoldDB" id="A0A7Y0XD55"/>
<dbReference type="SUPFAM" id="SSF52733">
    <property type="entry name" value="Nicotinate mononucleotide:5,6-dimethylbenzimidazole phosphoribosyltransferase (CobT)"/>
    <property type="match status" value="1"/>
</dbReference>
<dbReference type="PANTHER" id="PTHR43463">
    <property type="entry name" value="NICOTINATE-NUCLEOTIDE--DIMETHYLBENZIMIDAZOLE PHOSPHORIBOSYLTRANSFERASE"/>
    <property type="match status" value="1"/>
</dbReference>
<sequence>NFSKQSAMSPEQVALGLEYGAKIAEHTILHGSNLLMFGEMGIGNTSSASALLSALSSLDIDYCVGVGTGINQQQLSRKYKLV</sequence>
<dbReference type="Gene3D" id="3.40.50.10210">
    <property type="match status" value="1"/>
</dbReference>
<dbReference type="InterPro" id="IPR003200">
    <property type="entry name" value="Nict_dMeBzImd_PRibTrfase"/>
</dbReference>
<feature type="non-terminal residue" evidence="1">
    <location>
        <position position="1"/>
    </location>
</feature>
<keyword evidence="1" id="KW-0328">Glycosyltransferase</keyword>
<dbReference type="PANTHER" id="PTHR43463:SF1">
    <property type="entry name" value="NICOTINATE-NUCLEOTIDE--DIMETHYLBENZIMIDAZOLE PHOSPHORIBOSYLTRANSFERASE"/>
    <property type="match status" value="1"/>
</dbReference>
<feature type="non-terminal residue" evidence="1">
    <location>
        <position position="82"/>
    </location>
</feature>
<name>A0A7Y0XD55_VIBPH</name>
<proteinExistence type="predicted"/>
<dbReference type="GO" id="GO:0008939">
    <property type="term" value="F:nicotinate-nucleotide-dimethylbenzimidazole phosphoribosyltransferase activity"/>
    <property type="evidence" value="ECO:0007669"/>
    <property type="project" value="InterPro"/>
</dbReference>
<keyword evidence="1" id="KW-0808">Transferase</keyword>
<dbReference type="EMBL" id="JABCLB010001344">
    <property type="protein sequence ID" value="NMU84052.1"/>
    <property type="molecule type" value="Genomic_DNA"/>
</dbReference>
<dbReference type="InterPro" id="IPR036087">
    <property type="entry name" value="Nict_dMeBzImd_PRibTrfase_sf"/>
</dbReference>
<dbReference type="Proteomes" id="UP000518904">
    <property type="component" value="Unassembled WGS sequence"/>
</dbReference>
<reference evidence="1 2" key="1">
    <citation type="submission" date="2020-04" db="EMBL/GenBank/DDBJ databases">
        <title>Whole-genome sequencing of Vibrio spp. from China reveals different genetic environments of blaCTX-M-14 among diverse lineages.</title>
        <authorList>
            <person name="Zheng Z."/>
            <person name="Ye L."/>
            <person name="Chen S."/>
        </authorList>
    </citation>
    <scope>NUCLEOTIDE SEQUENCE [LARGE SCALE GENOMIC DNA]</scope>
    <source>
        <strain evidence="1 2">Vb0551</strain>
    </source>
</reference>
<evidence type="ECO:0000313" key="1">
    <source>
        <dbReference type="EMBL" id="NMU84052.1"/>
    </source>
</evidence>
<comment type="caution">
    <text evidence="1">The sequence shown here is derived from an EMBL/GenBank/DDBJ whole genome shotgun (WGS) entry which is preliminary data.</text>
</comment>
<organism evidence="1 2">
    <name type="scientific">Vibrio parahaemolyticus</name>
    <dbReference type="NCBI Taxonomy" id="670"/>
    <lineage>
        <taxon>Bacteria</taxon>
        <taxon>Pseudomonadati</taxon>
        <taxon>Pseudomonadota</taxon>
        <taxon>Gammaproteobacteria</taxon>
        <taxon>Vibrionales</taxon>
        <taxon>Vibrionaceae</taxon>
        <taxon>Vibrio</taxon>
    </lineage>
</organism>
<gene>
    <name evidence="1" type="ORF">HKB16_14290</name>
</gene>